<dbReference type="EMBL" id="KF554508">
    <property type="protein sequence ID" value="AID50462.1"/>
    <property type="molecule type" value="Genomic_DNA"/>
</dbReference>
<dbReference type="OrthoDB" id="12940at10239"/>
<dbReference type="KEGG" id="vg:22276970"/>
<dbReference type="Proteomes" id="UP000027382">
    <property type="component" value="Segment"/>
</dbReference>
<dbReference type="GeneID" id="22276970"/>
<dbReference type="RefSeq" id="YP_009099071.1">
    <property type="nucleotide sequence ID" value="NC_025423.1"/>
</dbReference>
<keyword evidence="2" id="KW-1185">Reference proteome</keyword>
<organism evidence="1 2">
    <name type="scientific">Bacillus phage CP-51</name>
    <dbReference type="NCBI Taxonomy" id="1391188"/>
    <lineage>
        <taxon>Viruses</taxon>
        <taxon>Duplodnaviria</taxon>
        <taxon>Heunggongvirae</taxon>
        <taxon>Uroviricota</taxon>
        <taxon>Caudoviricetes</taxon>
        <taxon>Herelleviridae</taxon>
        <taxon>Spounavirinae</taxon>
        <taxon>Siminovitchvirus</taxon>
        <taxon>Siminovitchvirus CP51</taxon>
    </lineage>
</organism>
<protein>
    <recommendedName>
        <fullName evidence="3">Tail tube subunit</fullName>
    </recommendedName>
</protein>
<evidence type="ECO:0000313" key="1">
    <source>
        <dbReference type="EMBL" id="AID50462.1"/>
    </source>
</evidence>
<proteinExistence type="predicted"/>
<reference evidence="1" key="1">
    <citation type="journal article" date="2014" name="Virology">
        <title>The odd one out: Bacillus ACT bacteriophage CP-51 exhibits unusual properties compared to related Spounavirinae W.Ph. and Bastille.</title>
        <authorList>
            <person name="Klumpp J."/>
            <person name="Schmuki M."/>
            <person name="Sozhamannan S."/>
            <person name="Beyer W."/>
            <person name="Fouts D.E."/>
            <person name="Bernbach V."/>
            <person name="Calendar R."/>
            <person name="Loessner M.J."/>
        </authorList>
    </citation>
    <scope>NUCLEOTIDE SEQUENCE [LARGE SCALE GENOMIC DNA]</scope>
</reference>
<dbReference type="InterPro" id="IPR058640">
    <property type="entry name" value="Phi812_tail_tube"/>
</dbReference>
<accession>A0A068EQ70</accession>
<sequence length="137" mass="15421">MGMVDKQTVHAGHTINIRIRGEIVGRIQGLDGERDFGTEGVYEIGSMMPQEHVHNKYTGSVTCERFFVRKKDLAKLGMASVGEEVLKKDIITIEVVDKYTKEIVRSYHGCSIGNYRENFRVNAIAGENASFQYLYAS</sequence>
<name>A0A068EQ70_9CAUD</name>
<evidence type="ECO:0008006" key="3">
    <source>
        <dbReference type="Google" id="ProtNLM"/>
    </source>
</evidence>
<dbReference type="Pfam" id="PF26461">
    <property type="entry name" value="Phi812_tail_tube"/>
    <property type="match status" value="1"/>
</dbReference>
<evidence type="ECO:0000313" key="2">
    <source>
        <dbReference type="Proteomes" id="UP000027382"/>
    </source>
</evidence>